<dbReference type="SMART" id="SM00487">
    <property type="entry name" value="DEXDc"/>
    <property type="match status" value="1"/>
</dbReference>
<dbReference type="Pfam" id="PF00271">
    <property type="entry name" value="Helicase_C"/>
    <property type="match status" value="1"/>
</dbReference>
<dbReference type="SUPFAM" id="SSF52540">
    <property type="entry name" value="P-loop containing nucleoside triphosphate hydrolases"/>
    <property type="match status" value="2"/>
</dbReference>
<dbReference type="GO" id="GO:0008270">
    <property type="term" value="F:zinc ion binding"/>
    <property type="evidence" value="ECO:0007669"/>
    <property type="project" value="UniProtKB-KW"/>
</dbReference>
<keyword evidence="4" id="KW-0479">Metal-binding</keyword>
<dbReference type="Proteomes" id="UP000232875">
    <property type="component" value="Unassembled WGS sequence"/>
</dbReference>
<dbReference type="STRING" id="2020962.A0A2N1J929"/>
<dbReference type="SMART" id="SM00490">
    <property type="entry name" value="HELICc"/>
    <property type="match status" value="1"/>
</dbReference>
<dbReference type="GO" id="GO:0005634">
    <property type="term" value="C:nucleus"/>
    <property type="evidence" value="ECO:0007669"/>
    <property type="project" value="TreeGrafter"/>
</dbReference>
<feature type="domain" description="Helicase C-terminal" evidence="8">
    <location>
        <begin position="1194"/>
        <end position="1355"/>
    </location>
</feature>
<dbReference type="OrthoDB" id="5330228at2759"/>
<dbReference type="GO" id="GO:0005524">
    <property type="term" value="F:ATP binding"/>
    <property type="evidence" value="ECO:0007669"/>
    <property type="project" value="InterPro"/>
</dbReference>
<dbReference type="InterPro" id="IPR049730">
    <property type="entry name" value="SNF2/RAD54-like_C"/>
</dbReference>
<proteinExistence type="predicted"/>
<keyword evidence="3" id="KW-0067">ATP-binding</keyword>
<dbReference type="Gene3D" id="3.40.50.10810">
    <property type="entry name" value="Tandem AAA-ATPase domain"/>
    <property type="match status" value="1"/>
</dbReference>
<feature type="coiled-coil region" evidence="5">
    <location>
        <begin position="642"/>
        <end position="669"/>
    </location>
</feature>
<dbReference type="GO" id="GO:0061630">
    <property type="term" value="F:ubiquitin protein ligase activity"/>
    <property type="evidence" value="ECO:0007669"/>
    <property type="project" value="TreeGrafter"/>
</dbReference>
<dbReference type="EMBL" id="KZ454992">
    <property type="protein sequence ID" value="PKI83067.1"/>
    <property type="molecule type" value="Genomic_DNA"/>
</dbReference>
<dbReference type="InterPro" id="IPR027417">
    <property type="entry name" value="P-loop_NTPase"/>
</dbReference>
<keyword evidence="2" id="KW-0378">Hydrolase</keyword>
<feature type="domain" description="Helicase ATP-binding" evidence="7">
    <location>
        <begin position="229"/>
        <end position="433"/>
    </location>
</feature>
<dbReference type="Gene3D" id="3.30.40.10">
    <property type="entry name" value="Zinc/RING finger domain, C3HC4 (zinc finger)"/>
    <property type="match status" value="1"/>
</dbReference>
<dbReference type="SUPFAM" id="SSF57850">
    <property type="entry name" value="RING/U-box"/>
    <property type="match status" value="1"/>
</dbReference>
<dbReference type="InterPro" id="IPR001650">
    <property type="entry name" value="Helicase_C-like"/>
</dbReference>
<dbReference type="CDD" id="cd18793">
    <property type="entry name" value="SF2_C_SNF"/>
    <property type="match status" value="1"/>
</dbReference>
<keyword evidence="1" id="KW-0547">Nucleotide-binding</keyword>
<feature type="domain" description="RING-type" evidence="6">
    <location>
        <begin position="1091"/>
        <end position="1131"/>
    </location>
</feature>
<evidence type="ECO:0000256" key="5">
    <source>
        <dbReference type="SAM" id="Coils"/>
    </source>
</evidence>
<sequence>MHACWNFAVEALEHAAVLDAMDGARDTVRLSLVTDRAARTVPGTHISSWHATLVDVYAQDQYMMTLPVADAWVPSALALEAEHIVGVYAAISFRREKHMYASLDVDVFLLPRAFNRAYPLSTTDRMLALFTRAEPSPMDTNSASLVYASLCARERNSDTQMPEALQPRFLHPTLLPFQRRSVAFLLEREADPSARKVLQSECGPWWIKVETEPPCYFHVLSGMLTDSVALAMQDVRAAMLSEEMGLGKTVEILALLLERAEPARSLCAPYWDTENEIEVQPVGTTMIVAPETLRRQWIDEIARHAPSLRVYSFTGHKQVERDLKTSGHAAWTDWAKEIDVLVLSFDTLARELNVSKKGSVRQLRTPAKYERPRSPLVQIEFLRVVMDEVQLVGGNAAQTIALIRRRASIAVSGTPVRRLDDLRACLCFMAVVHPALPRRDWQRVLSPPLAPHLARVLGMVGIRHTKADIAHEMVLPPQTRSLVPVDFTYTEAAFYRDVWIESLEALGMDEEGAPQLDDWQLDTAVLRAQLLRLRQACTHPQVALRGHTLGAESGGGHSLVNLRSIDQVLVMMLESTRAELMTMRHNLALKRIYRAAVLLFAPKEEWDSDEKPCKEALLSHQRSTEAVFLQRILSEGRLAVAHEQLEMLLPEVKAQIIELERELEEAHSKGPLYHFTQEELLREATYEAKAAGHDWMHAPDAPREKLKARLQHVVTIRNRLRHWLQIQHRAQQFSGHCYFQRGEAIGESKHADTDAHSSLRALEDAAYAAAEATRHVLLTDARDAVEQSVRVLQQQPGVSLAELSPSVPVPSVLHRSMLDMAAERLAMLRQHAKLTLEWRAQMLERLSKPVNREVDKERENDDVYAENLDAQTEAETLMEMYRPLLAQREELLTGRIALGSTARPQLFAELDRNHRSIKHRRLQLNVEEEQEEEDEIKQVQKAQLHHFLRLEAEQKRVALQPGALSLADILANMREVRDASTRAEEVALLSSAYTTMQRTLREQTQALERLRKEQAHFQVLFNARSLYFKQIQELSDQVQDPVMEDGAVKSIHAAMEQELAMCQRIGAFEGRLRYLQHLERIQTGNDETRQCFICTNPMETGILTNACGHICCEVCFHAWMAKGRRVCPYCKTAISMRDIHRIVYRQESGASEDAVLARGPVGVDARRYRAMDPALRARIEQKQTKGQYGSKLDLLSQHLVYLHDTTGEKSLIFSSFSRGLDLVAESLCANGIPSLRLQGGGSKRAGEIVDMFQRSDVNVLLLHSEMQSAGLNLLAASNLFLLEPLMNHALELQAIGRVHRIGQTRATNVFCYMVKDTVEQHIVASTASRGQSLYAEGDTSAGFMDSAALLAHNLQHAEKLSLEARRGDLMGSTDELLACLFQQHSKAGNKVQENTDYL</sequence>
<reference evidence="9 10" key="1">
    <citation type="submission" date="2017-10" db="EMBL/GenBank/DDBJ databases">
        <title>A novel species of cold-tolerant Malassezia isolated from bats.</title>
        <authorList>
            <person name="Lorch J.M."/>
            <person name="Palmer J.M."/>
            <person name="Vanderwolf K.J."/>
            <person name="Schmidt K.Z."/>
            <person name="Verant M.L."/>
            <person name="Weller T.J."/>
            <person name="Blehert D.S."/>
        </authorList>
    </citation>
    <scope>NUCLEOTIDE SEQUENCE [LARGE SCALE GENOMIC DNA]</scope>
    <source>
        <strain evidence="9 10">NWHC:44797-103</strain>
    </source>
</reference>
<evidence type="ECO:0000259" key="7">
    <source>
        <dbReference type="PROSITE" id="PS51192"/>
    </source>
</evidence>
<dbReference type="Pfam" id="PF26021">
    <property type="entry name" value="Ferritin_C144_05"/>
    <property type="match status" value="1"/>
</dbReference>
<dbReference type="PANTHER" id="PTHR45865">
    <property type="entry name" value="E3 UBIQUITIN-PROTEIN LIGASE SHPRH FAMILY MEMBER"/>
    <property type="match status" value="1"/>
</dbReference>
<dbReference type="GO" id="GO:0016787">
    <property type="term" value="F:hydrolase activity"/>
    <property type="evidence" value="ECO:0007669"/>
    <property type="project" value="UniProtKB-KW"/>
</dbReference>
<evidence type="ECO:0000256" key="1">
    <source>
        <dbReference type="ARBA" id="ARBA00022741"/>
    </source>
</evidence>
<dbReference type="Gene3D" id="3.40.50.300">
    <property type="entry name" value="P-loop containing nucleotide triphosphate hydrolases"/>
    <property type="match status" value="1"/>
</dbReference>
<keyword evidence="5" id="KW-0175">Coiled coil</keyword>
<keyword evidence="10" id="KW-1185">Reference proteome</keyword>
<keyword evidence="4" id="KW-0863">Zinc-finger</keyword>
<dbReference type="InterPro" id="IPR001841">
    <property type="entry name" value="Znf_RING"/>
</dbReference>
<evidence type="ECO:0000256" key="4">
    <source>
        <dbReference type="PROSITE-ProRule" id="PRU00175"/>
    </source>
</evidence>
<dbReference type="InterPro" id="IPR059033">
    <property type="entry name" value="C144_05_dom"/>
</dbReference>
<dbReference type="InterPro" id="IPR038718">
    <property type="entry name" value="SNF2-like_sf"/>
</dbReference>
<protein>
    <submittedName>
        <fullName evidence="9">Uncharacterized protein</fullName>
    </submittedName>
</protein>
<dbReference type="CDD" id="cd16449">
    <property type="entry name" value="RING-HC"/>
    <property type="match status" value="1"/>
</dbReference>
<keyword evidence="4" id="KW-0862">Zinc</keyword>
<accession>A0A2N1J929</accession>
<dbReference type="InterPro" id="IPR014001">
    <property type="entry name" value="Helicase_ATP-bd"/>
</dbReference>
<dbReference type="Pfam" id="PF00176">
    <property type="entry name" value="SNF2-rel_dom"/>
    <property type="match status" value="1"/>
</dbReference>
<evidence type="ECO:0000256" key="3">
    <source>
        <dbReference type="ARBA" id="ARBA00022840"/>
    </source>
</evidence>
<dbReference type="GO" id="GO:0000209">
    <property type="term" value="P:protein polyubiquitination"/>
    <property type="evidence" value="ECO:0007669"/>
    <property type="project" value="TreeGrafter"/>
</dbReference>
<dbReference type="InterPro" id="IPR013083">
    <property type="entry name" value="Znf_RING/FYVE/PHD"/>
</dbReference>
<evidence type="ECO:0000259" key="8">
    <source>
        <dbReference type="PROSITE" id="PS51194"/>
    </source>
</evidence>
<dbReference type="PROSITE" id="PS50089">
    <property type="entry name" value="ZF_RING_2"/>
    <property type="match status" value="1"/>
</dbReference>
<dbReference type="GO" id="GO:0006974">
    <property type="term" value="P:DNA damage response"/>
    <property type="evidence" value="ECO:0007669"/>
    <property type="project" value="TreeGrafter"/>
</dbReference>
<evidence type="ECO:0000313" key="9">
    <source>
        <dbReference type="EMBL" id="PKI83067.1"/>
    </source>
</evidence>
<dbReference type="PANTHER" id="PTHR45865:SF1">
    <property type="entry name" value="E3 UBIQUITIN-PROTEIN LIGASE SHPRH"/>
    <property type="match status" value="1"/>
</dbReference>
<name>A0A2N1J929_9BASI</name>
<evidence type="ECO:0000256" key="2">
    <source>
        <dbReference type="ARBA" id="ARBA00022801"/>
    </source>
</evidence>
<dbReference type="InterPro" id="IPR052583">
    <property type="entry name" value="ATP-helicase/E3_Ub-Ligase"/>
</dbReference>
<organism evidence="9 10">
    <name type="scientific">Malassezia vespertilionis</name>
    <dbReference type="NCBI Taxonomy" id="2020962"/>
    <lineage>
        <taxon>Eukaryota</taxon>
        <taxon>Fungi</taxon>
        <taxon>Dikarya</taxon>
        <taxon>Basidiomycota</taxon>
        <taxon>Ustilaginomycotina</taxon>
        <taxon>Malasseziomycetes</taxon>
        <taxon>Malasseziales</taxon>
        <taxon>Malasseziaceae</taxon>
        <taxon>Malassezia</taxon>
    </lineage>
</organism>
<dbReference type="PROSITE" id="PS51194">
    <property type="entry name" value="HELICASE_CTER"/>
    <property type="match status" value="1"/>
</dbReference>
<gene>
    <name evidence="9" type="ORF">MVES_003009</name>
</gene>
<dbReference type="PROSITE" id="PS51192">
    <property type="entry name" value="HELICASE_ATP_BIND_1"/>
    <property type="match status" value="1"/>
</dbReference>
<evidence type="ECO:0000313" key="10">
    <source>
        <dbReference type="Proteomes" id="UP000232875"/>
    </source>
</evidence>
<dbReference type="InterPro" id="IPR000330">
    <property type="entry name" value="SNF2_N"/>
</dbReference>
<evidence type="ECO:0000259" key="6">
    <source>
        <dbReference type="PROSITE" id="PS50089"/>
    </source>
</evidence>